<dbReference type="EMBL" id="JAMBQA010000001">
    <property type="protein sequence ID" value="MDG0844621.1"/>
    <property type="molecule type" value="Genomic_DNA"/>
</dbReference>
<feature type="non-terminal residue" evidence="1">
    <location>
        <position position="1"/>
    </location>
</feature>
<dbReference type="Proteomes" id="UP001152422">
    <property type="component" value="Unassembled WGS sequence"/>
</dbReference>
<sequence length="73" mass="8659">GNKRMYTGFEYDREMTVRHFIIQLKGHCKTNEEILTVLSHLLMYYSAENKKEYEELEAAHSYYKGFIDGKSDS</sequence>
<accession>A0A9X4L248</accession>
<comment type="caution">
    <text evidence="1">The sequence shown here is derived from an EMBL/GenBank/DDBJ whole genome shotgun (WGS) entry which is preliminary data.</text>
</comment>
<gene>
    <name evidence="1" type="ORF">M4L89_00005</name>
</gene>
<proteinExistence type="predicted"/>
<evidence type="ECO:0000313" key="2">
    <source>
        <dbReference type="Proteomes" id="UP001152422"/>
    </source>
</evidence>
<name>A0A9X4L248_9STAP</name>
<dbReference type="RefSeq" id="WP_277582639.1">
    <property type="nucleotide sequence ID" value="NZ_JAMBPY010000001.1"/>
</dbReference>
<keyword evidence="2" id="KW-1185">Reference proteome</keyword>
<organism evidence="1 2">
    <name type="scientific">Staphylococcus equorum</name>
    <dbReference type="NCBI Taxonomy" id="246432"/>
    <lineage>
        <taxon>Bacteria</taxon>
        <taxon>Bacillati</taxon>
        <taxon>Bacillota</taxon>
        <taxon>Bacilli</taxon>
        <taxon>Bacillales</taxon>
        <taxon>Staphylococcaceae</taxon>
        <taxon>Staphylococcus</taxon>
    </lineage>
</organism>
<reference evidence="1" key="1">
    <citation type="submission" date="2022-05" db="EMBL/GenBank/DDBJ databases">
        <title>Comparative genomics of Staphylococcus equorum isolates.</title>
        <authorList>
            <person name="Luelf R.H."/>
        </authorList>
    </citation>
    <scope>NUCLEOTIDE SEQUENCE</scope>
    <source>
        <strain evidence="1">TMW 2.2497</strain>
    </source>
</reference>
<evidence type="ECO:0000313" key="1">
    <source>
        <dbReference type="EMBL" id="MDG0844621.1"/>
    </source>
</evidence>
<protein>
    <submittedName>
        <fullName evidence="1">Uncharacterized protein</fullName>
    </submittedName>
</protein>
<dbReference type="AlphaFoldDB" id="A0A9X4L248"/>